<dbReference type="STRING" id="2018661.A0A2A2LZY7"/>
<dbReference type="Proteomes" id="UP000218231">
    <property type="component" value="Unassembled WGS sequence"/>
</dbReference>
<keyword evidence="3 6" id="KW-0812">Transmembrane</keyword>
<feature type="transmembrane region" description="Helical" evidence="6">
    <location>
        <begin position="12"/>
        <end position="32"/>
    </location>
</feature>
<evidence type="ECO:0000313" key="9">
    <source>
        <dbReference type="Proteomes" id="UP000218231"/>
    </source>
</evidence>
<proteinExistence type="inferred from homology"/>
<gene>
    <name evidence="8" type="ORF">WR25_09251</name>
</gene>
<name>A0A2A2LZY7_9BILA</name>
<dbReference type="InterPro" id="IPR000326">
    <property type="entry name" value="PAP2/HPO"/>
</dbReference>
<evidence type="ECO:0000259" key="7">
    <source>
        <dbReference type="SMART" id="SM00014"/>
    </source>
</evidence>
<keyword evidence="9" id="KW-1185">Reference proteome</keyword>
<accession>A0A2A2LZY7</accession>
<dbReference type="PANTHER" id="PTHR10165">
    <property type="entry name" value="LIPID PHOSPHATE PHOSPHATASE"/>
    <property type="match status" value="1"/>
</dbReference>
<comment type="subcellular location">
    <subcellularLocation>
        <location evidence="1">Membrane</location>
        <topology evidence="1">Multi-pass membrane protein</topology>
    </subcellularLocation>
</comment>
<evidence type="ECO:0000256" key="3">
    <source>
        <dbReference type="ARBA" id="ARBA00022692"/>
    </source>
</evidence>
<dbReference type="GO" id="GO:0006644">
    <property type="term" value="P:phospholipid metabolic process"/>
    <property type="evidence" value="ECO:0007669"/>
    <property type="project" value="InterPro"/>
</dbReference>
<feature type="domain" description="Phosphatidic acid phosphatase type 2/haloperoxidase" evidence="7">
    <location>
        <begin position="112"/>
        <end position="254"/>
    </location>
</feature>
<dbReference type="GO" id="GO:0007165">
    <property type="term" value="P:signal transduction"/>
    <property type="evidence" value="ECO:0007669"/>
    <property type="project" value="TreeGrafter"/>
</dbReference>
<dbReference type="CDD" id="cd03384">
    <property type="entry name" value="PAP2_wunen"/>
    <property type="match status" value="1"/>
</dbReference>
<evidence type="ECO:0000256" key="4">
    <source>
        <dbReference type="ARBA" id="ARBA00022989"/>
    </source>
</evidence>
<reference evidence="8 9" key="1">
    <citation type="journal article" date="2017" name="Curr. Biol.">
        <title>Genome architecture and evolution of a unichromosomal asexual nematode.</title>
        <authorList>
            <person name="Fradin H."/>
            <person name="Zegar C."/>
            <person name="Gutwein M."/>
            <person name="Lucas J."/>
            <person name="Kovtun M."/>
            <person name="Corcoran D."/>
            <person name="Baugh L.R."/>
            <person name="Kiontke K."/>
            <person name="Gunsalus K."/>
            <person name="Fitch D.H."/>
            <person name="Piano F."/>
        </authorList>
    </citation>
    <scope>NUCLEOTIDE SEQUENCE [LARGE SCALE GENOMIC DNA]</scope>
    <source>
        <strain evidence="8">PF1309</strain>
    </source>
</reference>
<dbReference type="EMBL" id="LIAE01006294">
    <property type="protein sequence ID" value="PAV91748.1"/>
    <property type="molecule type" value="Genomic_DNA"/>
</dbReference>
<feature type="transmembrane region" description="Helical" evidence="6">
    <location>
        <begin position="208"/>
        <end position="227"/>
    </location>
</feature>
<dbReference type="GO" id="GO:0005886">
    <property type="term" value="C:plasma membrane"/>
    <property type="evidence" value="ECO:0007669"/>
    <property type="project" value="TreeGrafter"/>
</dbReference>
<dbReference type="GO" id="GO:0046839">
    <property type="term" value="P:phospholipid dephosphorylation"/>
    <property type="evidence" value="ECO:0007669"/>
    <property type="project" value="TreeGrafter"/>
</dbReference>
<feature type="transmembrane region" description="Helical" evidence="6">
    <location>
        <begin position="177"/>
        <end position="196"/>
    </location>
</feature>
<keyword evidence="4 6" id="KW-1133">Transmembrane helix</keyword>
<dbReference type="Pfam" id="PF01569">
    <property type="entry name" value="PAP2"/>
    <property type="match status" value="1"/>
</dbReference>
<dbReference type="SMART" id="SM00014">
    <property type="entry name" value="acidPPc"/>
    <property type="match status" value="1"/>
</dbReference>
<evidence type="ECO:0000256" key="2">
    <source>
        <dbReference type="ARBA" id="ARBA00008816"/>
    </source>
</evidence>
<dbReference type="InterPro" id="IPR043216">
    <property type="entry name" value="PAP-like"/>
</dbReference>
<dbReference type="PANTHER" id="PTHR10165:SF103">
    <property type="entry name" value="PHOSPHOLIPID PHOSPHATASE HOMOLOG 1.2 HOMOLOG"/>
    <property type="match status" value="1"/>
</dbReference>
<dbReference type="OrthoDB" id="8907274at2759"/>
<sequence>MPRIRTVELSVVRVVISTVLLYALLAAVRLGAKLVGYRHVGFFCDDASIRHEFRSETVTLFVLLGGCYITAFVVIILVEVYRVCCSTSSESVQYEWRGNNVHPLIVRLVKYFGYFQAGYVFMIVIGTVTKRAVGRLRPNFFDVCKPSQYSCTGNSYITDYVCEGEDEKKIANSRSSFYSGHSVLAIYTAVYLMLYLRSQVSSVTKCRVIVAIVEMLLLSLALYVCYTRLHDNMHHATDVLVGIVVGVAGAAYTAILWAGMFREKQHEQCCDSTLDIENVIQPYPIVKSPRQELM</sequence>
<evidence type="ECO:0000256" key="6">
    <source>
        <dbReference type="SAM" id="Phobius"/>
    </source>
</evidence>
<dbReference type="InterPro" id="IPR036938">
    <property type="entry name" value="PAP2/HPO_sf"/>
</dbReference>
<evidence type="ECO:0000256" key="1">
    <source>
        <dbReference type="ARBA" id="ARBA00004141"/>
    </source>
</evidence>
<dbReference type="SUPFAM" id="SSF48317">
    <property type="entry name" value="Acid phosphatase/Vanadium-dependent haloperoxidase"/>
    <property type="match status" value="1"/>
</dbReference>
<feature type="transmembrane region" description="Helical" evidence="6">
    <location>
        <begin position="58"/>
        <end position="78"/>
    </location>
</feature>
<dbReference type="Gene3D" id="1.20.144.10">
    <property type="entry name" value="Phosphatidic acid phosphatase type 2/haloperoxidase"/>
    <property type="match status" value="1"/>
</dbReference>
<comment type="similarity">
    <text evidence="2">Belongs to the PA-phosphatase related phosphoesterase family.</text>
</comment>
<feature type="transmembrane region" description="Helical" evidence="6">
    <location>
        <begin position="111"/>
        <end position="129"/>
    </location>
</feature>
<protein>
    <recommendedName>
        <fullName evidence="7">Phosphatidic acid phosphatase type 2/haloperoxidase domain-containing protein</fullName>
    </recommendedName>
</protein>
<feature type="transmembrane region" description="Helical" evidence="6">
    <location>
        <begin position="239"/>
        <end position="260"/>
    </location>
</feature>
<keyword evidence="5 6" id="KW-0472">Membrane</keyword>
<evidence type="ECO:0000256" key="5">
    <source>
        <dbReference type="ARBA" id="ARBA00023136"/>
    </source>
</evidence>
<comment type="caution">
    <text evidence="8">The sequence shown here is derived from an EMBL/GenBank/DDBJ whole genome shotgun (WGS) entry which is preliminary data.</text>
</comment>
<evidence type="ECO:0000313" key="8">
    <source>
        <dbReference type="EMBL" id="PAV91748.1"/>
    </source>
</evidence>
<dbReference type="GO" id="GO:0008195">
    <property type="term" value="F:phosphatidate phosphatase activity"/>
    <property type="evidence" value="ECO:0007669"/>
    <property type="project" value="TreeGrafter"/>
</dbReference>
<dbReference type="AlphaFoldDB" id="A0A2A2LZY7"/>
<organism evidence="8 9">
    <name type="scientific">Diploscapter pachys</name>
    <dbReference type="NCBI Taxonomy" id="2018661"/>
    <lineage>
        <taxon>Eukaryota</taxon>
        <taxon>Metazoa</taxon>
        <taxon>Ecdysozoa</taxon>
        <taxon>Nematoda</taxon>
        <taxon>Chromadorea</taxon>
        <taxon>Rhabditida</taxon>
        <taxon>Rhabditina</taxon>
        <taxon>Rhabditomorpha</taxon>
        <taxon>Rhabditoidea</taxon>
        <taxon>Rhabditidae</taxon>
        <taxon>Diploscapter</taxon>
    </lineage>
</organism>